<gene>
    <name evidence="1" type="ORF">K1T71_010568</name>
</gene>
<organism evidence="1 2">
    <name type="scientific">Dendrolimus kikuchii</name>
    <dbReference type="NCBI Taxonomy" id="765133"/>
    <lineage>
        <taxon>Eukaryota</taxon>
        <taxon>Metazoa</taxon>
        <taxon>Ecdysozoa</taxon>
        <taxon>Arthropoda</taxon>
        <taxon>Hexapoda</taxon>
        <taxon>Insecta</taxon>
        <taxon>Pterygota</taxon>
        <taxon>Neoptera</taxon>
        <taxon>Endopterygota</taxon>
        <taxon>Lepidoptera</taxon>
        <taxon>Glossata</taxon>
        <taxon>Ditrysia</taxon>
        <taxon>Bombycoidea</taxon>
        <taxon>Lasiocampidae</taxon>
        <taxon>Dendrolimus</taxon>
    </lineage>
</organism>
<accession>A0ACC1CP75</accession>
<proteinExistence type="predicted"/>
<keyword evidence="2" id="KW-1185">Reference proteome</keyword>
<reference evidence="1 2" key="1">
    <citation type="journal article" date="2021" name="Front. Genet.">
        <title>Chromosome-Level Genome Assembly Reveals Significant Gene Expansion in the Toll and IMD Signaling Pathways of Dendrolimus kikuchii.</title>
        <authorList>
            <person name="Zhou J."/>
            <person name="Wu P."/>
            <person name="Xiong Z."/>
            <person name="Liu N."/>
            <person name="Zhao N."/>
            <person name="Ji M."/>
            <person name="Qiu Y."/>
            <person name="Yang B."/>
        </authorList>
    </citation>
    <scope>NUCLEOTIDE SEQUENCE [LARGE SCALE GENOMIC DNA]</scope>
    <source>
        <strain evidence="1">Ann1</strain>
    </source>
</reference>
<dbReference type="EMBL" id="CM034405">
    <property type="protein sequence ID" value="KAJ0173419.1"/>
    <property type="molecule type" value="Genomic_DNA"/>
</dbReference>
<name>A0ACC1CP75_9NEOP</name>
<dbReference type="Proteomes" id="UP000824533">
    <property type="component" value="Linkage Group LG19"/>
</dbReference>
<evidence type="ECO:0000313" key="1">
    <source>
        <dbReference type="EMBL" id="KAJ0173419.1"/>
    </source>
</evidence>
<evidence type="ECO:0000313" key="2">
    <source>
        <dbReference type="Proteomes" id="UP000824533"/>
    </source>
</evidence>
<protein>
    <submittedName>
        <fullName evidence="1">Uncharacterized protein</fullName>
    </submittedName>
</protein>
<comment type="caution">
    <text evidence="1">The sequence shown here is derived from an EMBL/GenBank/DDBJ whole genome shotgun (WGS) entry which is preliminary data.</text>
</comment>
<sequence>MSTRSGKRLHKSFHEDNINITDDLTVKSERKTRSKHLKENIVDITASITKLRKRKNYVKYPSDNELSTETTADVGVDVKSLRNLRKNTLKEQNINILSEDNIVESSKKNVRTTRRTKKLSENDIDHVQESNNDMAEDNKTVEKSKVKKNKNKKVVEETDIPKPNSKKKKGRKSLSVTVEDIVPNQQKKDSIDSFYSADGSPIRELTVEANICNPCSPNSKISSSKVIQSLKSKDSCNINLLFDCTGGTKDTESLQKNKSYKKSKKQSNNGHIGKEKDITFENDEINVYFDQNDSTDKKSLISLTEASISINLNNTYEKDVVNSDHKKLDLSFDKEHDGSLSTFKTRKRKFLDTTFESEEVAHNTKELEKKSSKRRKSQMNTTFDKEISLVENNISHEIKTEETEHKGISVFNTTYDKDDITFQQELDESVNKNNKSSVNNSVGKKKKKTPVKDVMIDHSKFTLTCDKNITVDSETNTTQRKSIVKDTTFEKSNSSLNGINNLTFEKDSDNVVLSSRKMYKNKDKFSSVLDNTAVNSSPSSWYEEISNVESGSKKNKRDTTFEVENAEPPTINTTFDMDSNDMPCERRKSLLQHDTTLAKHKNVANDKNTDKQSTKDTDIQKQYSAYNTMFDMNLEDKPTKSRKSILRRNSTEIDIIIEKANDNIAKEVNRRKSFITANEADLNETFEKCSKSSLISSDGSTPNTDSEIPAFNNISNISITSDESENIVNMTPVLIESSIDETLNRSSHTPLKREGTFTKDSPEITEHKSPKTSSVSPKVTPQKQKMSLPAPGCTPFHVSGTKSVLNITRSIEKDRRSSMDIVPRVTKVMFCSPTFDPVVASQNKKKIIKSNLKGSNKSFVYEEGAPSPRAVPRKRSYTQSDADDTRVKRKRLADCQQHSVERLSRPRTSSASAKLTEAVTPTKKTPQKAKSESKVSRTRLPNFAALHQKQFDQMESLDECQKRRARRARQLLTPTGNVDVLERSSPKCPLPDQQKQKEQNKPEAKKPPTLDSLKPGYTRFGFKLNLENNPFSAPRKLEVTKKPQKIMPLLAGSTMRKDIAKQVVMREKSFTERRENKRNENRTVIKGVRTNRRFELQMKLRNID</sequence>